<protein>
    <submittedName>
        <fullName evidence="2">UDP-glucosyltransferase, putative</fullName>
        <ecNumber evidence="2">2.4.1.115</ecNumber>
    </submittedName>
</protein>
<sequence length="242" mass="26762">MAAQQHVAVLAFPFTSHPIALFNFVSSLATAAPKIQFSLFSSAKSNNSILSTAQNPRRIPANIRTYNVDDGCVSDGDIGLVKEINCFLNEFPGNSTASMDAVQMETGKRITCFITDAFFSSAVCKTAKDMNVPWILFWVPAPHVLPAYLEVDLIQQIYDNNAQAQQQPGGVILHDIIPGFSPISLLDLPSTIFQHEYRYRDSAKQMRSVLLSKTMSEASTVVMNSYQEINPAILTDYLKSKF</sequence>
<reference evidence="3" key="1">
    <citation type="journal article" date="2010" name="Nat. Biotechnol.">
        <title>Draft genome sequence of the oilseed species Ricinus communis.</title>
        <authorList>
            <person name="Chan A.P."/>
            <person name="Crabtree J."/>
            <person name="Zhao Q."/>
            <person name="Lorenzi H."/>
            <person name="Orvis J."/>
            <person name="Puiu D."/>
            <person name="Melake-Berhan A."/>
            <person name="Jones K.M."/>
            <person name="Redman J."/>
            <person name="Chen G."/>
            <person name="Cahoon E.B."/>
            <person name="Gedil M."/>
            <person name="Stanke M."/>
            <person name="Haas B.J."/>
            <person name="Wortman J.R."/>
            <person name="Fraser-Liggett C.M."/>
            <person name="Ravel J."/>
            <person name="Rabinowicz P.D."/>
        </authorList>
    </citation>
    <scope>NUCLEOTIDE SEQUENCE [LARGE SCALE GENOMIC DNA]</scope>
    <source>
        <strain evidence="3">cv. Hale</strain>
    </source>
</reference>
<dbReference type="STRING" id="3988.B9RY56"/>
<evidence type="ECO:0000313" key="2">
    <source>
        <dbReference type="EMBL" id="EEF43565.1"/>
    </source>
</evidence>
<dbReference type="Gene3D" id="3.40.50.2000">
    <property type="entry name" value="Glycogen Phosphorylase B"/>
    <property type="match status" value="1"/>
</dbReference>
<dbReference type="SUPFAM" id="SSF53756">
    <property type="entry name" value="UDP-Glycosyltransferase/glycogen phosphorylase"/>
    <property type="match status" value="1"/>
</dbReference>
<dbReference type="PANTHER" id="PTHR11926">
    <property type="entry name" value="GLUCOSYL/GLUCURONOSYL TRANSFERASES"/>
    <property type="match status" value="1"/>
</dbReference>
<keyword evidence="2" id="KW-0328">Glycosyltransferase</keyword>
<dbReference type="eggNOG" id="KOG1192">
    <property type="taxonomic scope" value="Eukaryota"/>
</dbReference>
<name>B9RY56_RICCO</name>
<evidence type="ECO:0000256" key="1">
    <source>
        <dbReference type="ARBA" id="ARBA00009995"/>
    </source>
</evidence>
<dbReference type="PANTHER" id="PTHR11926:SF774">
    <property type="entry name" value="UDP-GLYCOSYLTRANSFERASE 85A1-RELATED"/>
    <property type="match status" value="1"/>
</dbReference>
<dbReference type="EC" id="2.4.1.115" evidence="2"/>
<dbReference type="Proteomes" id="UP000008311">
    <property type="component" value="Unassembled WGS sequence"/>
</dbReference>
<comment type="similarity">
    <text evidence="1">Belongs to the UDP-glycosyltransferase family.</text>
</comment>
<dbReference type="AlphaFoldDB" id="B9RY56"/>
<dbReference type="GO" id="GO:0047213">
    <property type="term" value="F:anthocyanidin 3-O-glucosyltransferase activity"/>
    <property type="evidence" value="ECO:0007669"/>
    <property type="project" value="UniProtKB-EC"/>
</dbReference>
<keyword evidence="3" id="KW-1185">Reference proteome</keyword>
<dbReference type="InParanoid" id="B9RY56"/>
<organism evidence="2 3">
    <name type="scientific">Ricinus communis</name>
    <name type="common">Castor bean</name>
    <dbReference type="NCBI Taxonomy" id="3988"/>
    <lineage>
        <taxon>Eukaryota</taxon>
        <taxon>Viridiplantae</taxon>
        <taxon>Streptophyta</taxon>
        <taxon>Embryophyta</taxon>
        <taxon>Tracheophyta</taxon>
        <taxon>Spermatophyta</taxon>
        <taxon>Magnoliopsida</taxon>
        <taxon>eudicotyledons</taxon>
        <taxon>Gunneridae</taxon>
        <taxon>Pentapetalae</taxon>
        <taxon>rosids</taxon>
        <taxon>fabids</taxon>
        <taxon>Malpighiales</taxon>
        <taxon>Euphorbiaceae</taxon>
        <taxon>Acalyphoideae</taxon>
        <taxon>Acalypheae</taxon>
        <taxon>Ricinus</taxon>
    </lineage>
</organism>
<dbReference type="EMBL" id="EQ973830">
    <property type="protein sequence ID" value="EEF43565.1"/>
    <property type="molecule type" value="Genomic_DNA"/>
</dbReference>
<keyword evidence="2" id="KW-0808">Transferase</keyword>
<evidence type="ECO:0000313" key="3">
    <source>
        <dbReference type="Proteomes" id="UP000008311"/>
    </source>
</evidence>
<gene>
    <name evidence="2" type="ORF">RCOM_0810300</name>
</gene>
<accession>B9RY56</accession>
<proteinExistence type="inferred from homology"/>